<organism evidence="7 8">
    <name type="scientific">Rhodopseudomonas julia</name>
    <dbReference type="NCBI Taxonomy" id="200617"/>
    <lineage>
        <taxon>Bacteria</taxon>
        <taxon>Pseudomonadati</taxon>
        <taxon>Pseudomonadota</taxon>
        <taxon>Alphaproteobacteria</taxon>
        <taxon>Hyphomicrobiales</taxon>
        <taxon>Nitrobacteraceae</taxon>
        <taxon>Rhodopseudomonas</taxon>
    </lineage>
</organism>
<name>A0ABU0C5T6_9BRAD</name>
<comment type="caution">
    <text evidence="7">The sequence shown here is derived from an EMBL/GenBank/DDBJ whole genome shotgun (WGS) entry which is preliminary data.</text>
</comment>
<feature type="transmembrane region" description="Helical" evidence="6">
    <location>
        <begin position="197"/>
        <end position="214"/>
    </location>
</feature>
<evidence type="ECO:0000256" key="4">
    <source>
        <dbReference type="ARBA" id="ARBA00022989"/>
    </source>
</evidence>
<keyword evidence="8" id="KW-1185">Reference proteome</keyword>
<dbReference type="PANTHER" id="PTHR30086">
    <property type="entry name" value="ARGININE EXPORTER PROTEIN ARGO"/>
    <property type="match status" value="1"/>
</dbReference>
<evidence type="ECO:0000313" key="8">
    <source>
        <dbReference type="Proteomes" id="UP001230253"/>
    </source>
</evidence>
<dbReference type="Pfam" id="PF01810">
    <property type="entry name" value="LysE"/>
    <property type="match status" value="1"/>
</dbReference>
<keyword evidence="4 6" id="KW-1133">Transmembrane helix</keyword>
<comment type="subcellular location">
    <subcellularLocation>
        <location evidence="1">Cell membrane</location>
        <topology evidence="1">Multi-pass membrane protein</topology>
    </subcellularLocation>
</comment>
<keyword evidence="5 6" id="KW-0472">Membrane</keyword>
<accession>A0ABU0C5T6</accession>
<feature type="transmembrane region" description="Helical" evidence="6">
    <location>
        <begin position="12"/>
        <end position="35"/>
    </location>
</feature>
<feature type="transmembrane region" description="Helical" evidence="6">
    <location>
        <begin position="47"/>
        <end position="70"/>
    </location>
</feature>
<dbReference type="PANTHER" id="PTHR30086:SF20">
    <property type="entry name" value="ARGININE EXPORTER PROTEIN ARGO-RELATED"/>
    <property type="match status" value="1"/>
</dbReference>
<evidence type="ECO:0000256" key="5">
    <source>
        <dbReference type="ARBA" id="ARBA00023136"/>
    </source>
</evidence>
<keyword evidence="3 6" id="KW-0812">Transmembrane</keyword>
<feature type="transmembrane region" description="Helical" evidence="6">
    <location>
        <begin position="153"/>
        <end position="177"/>
    </location>
</feature>
<evidence type="ECO:0000256" key="3">
    <source>
        <dbReference type="ARBA" id="ARBA00022692"/>
    </source>
</evidence>
<proteinExistence type="predicted"/>
<dbReference type="RefSeq" id="WP_307154011.1">
    <property type="nucleotide sequence ID" value="NZ_JAUSUK010000001.1"/>
</dbReference>
<evidence type="ECO:0000256" key="2">
    <source>
        <dbReference type="ARBA" id="ARBA00022475"/>
    </source>
</evidence>
<protein>
    <submittedName>
        <fullName evidence="7">Threonine/homoserine/homoserine lactone efflux protein</fullName>
    </submittedName>
</protein>
<sequence length="215" mass="22434">MIDDALWQYLPNLLVILSIFTVGVASPGPATLMILGTAMASGRASAVALSCGVVLGSMFWASIAALGFAAAFKASATLFMALKLAGGFYLIFLAAKSLRSALTQKTCAAPMSAGTRSLGRCFSQGLLLHLTNPKAPLVWLATLSVGVGEDAPAAFLVIAVLLCAFVAMAVFVGYAFLFSTRTASRIYVSIRRPMDGLLGILFGAAALKILTYRLN</sequence>
<evidence type="ECO:0000256" key="6">
    <source>
        <dbReference type="SAM" id="Phobius"/>
    </source>
</evidence>
<dbReference type="EMBL" id="JAUSUK010000001">
    <property type="protein sequence ID" value="MDQ0325855.1"/>
    <property type="molecule type" value="Genomic_DNA"/>
</dbReference>
<dbReference type="InterPro" id="IPR001123">
    <property type="entry name" value="LeuE-type"/>
</dbReference>
<evidence type="ECO:0000256" key="1">
    <source>
        <dbReference type="ARBA" id="ARBA00004651"/>
    </source>
</evidence>
<gene>
    <name evidence="7" type="ORF">J2R99_001704</name>
</gene>
<evidence type="ECO:0000313" key="7">
    <source>
        <dbReference type="EMBL" id="MDQ0325855.1"/>
    </source>
</evidence>
<reference evidence="7 8" key="1">
    <citation type="submission" date="2023-07" db="EMBL/GenBank/DDBJ databases">
        <title>Genomic Encyclopedia of Type Strains, Phase IV (KMG-IV): sequencing the most valuable type-strain genomes for metagenomic binning, comparative biology and taxonomic classification.</title>
        <authorList>
            <person name="Goeker M."/>
        </authorList>
    </citation>
    <scope>NUCLEOTIDE SEQUENCE [LARGE SCALE GENOMIC DNA]</scope>
    <source>
        <strain evidence="7 8">DSM 11549</strain>
    </source>
</reference>
<keyword evidence="2" id="KW-1003">Cell membrane</keyword>
<feature type="transmembrane region" description="Helical" evidence="6">
    <location>
        <begin position="76"/>
        <end position="95"/>
    </location>
</feature>
<dbReference type="Proteomes" id="UP001230253">
    <property type="component" value="Unassembled WGS sequence"/>
</dbReference>